<comment type="caution">
    <text evidence="2">The sequence shown here is derived from an EMBL/GenBank/DDBJ whole genome shotgun (WGS) entry which is preliminary data.</text>
</comment>
<organism evidence="2 3">
    <name type="scientific">Candidatus Shapirobacteria bacterium CG10_big_fil_rev_8_21_14_0_10_48_15</name>
    <dbReference type="NCBI Taxonomy" id="1974484"/>
    <lineage>
        <taxon>Bacteria</taxon>
        <taxon>Candidatus Shapironibacteriota</taxon>
    </lineage>
</organism>
<dbReference type="Proteomes" id="UP000231579">
    <property type="component" value="Unassembled WGS sequence"/>
</dbReference>
<name>A0A2M8L6K5_9BACT</name>
<proteinExistence type="predicted"/>
<protein>
    <recommendedName>
        <fullName evidence="1">LytR/CpsA/Psr regulator C-terminal domain-containing protein</fullName>
    </recommendedName>
</protein>
<accession>A0A2M8L6K5</accession>
<reference evidence="3" key="1">
    <citation type="submission" date="2017-09" db="EMBL/GenBank/DDBJ databases">
        <title>Depth-based differentiation of microbial function through sediment-hosted aquifers and enrichment of novel symbionts in the deep terrestrial subsurface.</title>
        <authorList>
            <person name="Probst A.J."/>
            <person name="Ladd B."/>
            <person name="Jarett J.K."/>
            <person name="Geller-Mcgrath D.E."/>
            <person name="Sieber C.M.K."/>
            <person name="Emerson J.B."/>
            <person name="Anantharaman K."/>
            <person name="Thomas B.C."/>
            <person name="Malmstrom R."/>
            <person name="Stieglmeier M."/>
            <person name="Klingl A."/>
            <person name="Woyke T."/>
            <person name="Ryan C.M."/>
            <person name="Banfield J.F."/>
        </authorList>
    </citation>
    <scope>NUCLEOTIDE SEQUENCE [LARGE SCALE GENOMIC DNA]</scope>
</reference>
<evidence type="ECO:0000313" key="2">
    <source>
        <dbReference type="EMBL" id="PJE69873.1"/>
    </source>
</evidence>
<dbReference type="InterPro" id="IPR027381">
    <property type="entry name" value="LytR/CpsA/Psr_C"/>
</dbReference>
<sequence length="287" mass="31891">MKKVFCLLAFLAFLGLGYQFYQWQKSSCWDGRQQLNLVVQATSVVIISFQPDRAAVVVLLIPNQTYLRAAYGYGPYRAEAIYDLGELENRGGQLLQASIQESLGLPLDGFLRLPSFEWAGEFDAGEFKRSLLEQLWPFKPAGQTPVGNLSQWDMMRLWWALHQTRSEKITLMSLEETTAFGMESLFTDSAMVKEGLAVAILNATNYSGLAAQAGRLVSNAGGRVVETAEWSPPQAECEIRASQESKDSYTVQKLKKIFACRLGGSDLAGHRADLVIILGEDYGDKLK</sequence>
<dbReference type="Pfam" id="PF13399">
    <property type="entry name" value="LytR_C"/>
    <property type="match status" value="1"/>
</dbReference>
<gene>
    <name evidence="2" type="ORF">COU97_02730</name>
</gene>
<evidence type="ECO:0000313" key="3">
    <source>
        <dbReference type="Proteomes" id="UP000231579"/>
    </source>
</evidence>
<feature type="domain" description="LytR/CpsA/Psr regulator C-terminal" evidence="1">
    <location>
        <begin position="197"/>
        <end position="282"/>
    </location>
</feature>
<dbReference type="AlphaFoldDB" id="A0A2M8L6K5"/>
<dbReference type="EMBL" id="PFEM01000037">
    <property type="protein sequence ID" value="PJE69873.1"/>
    <property type="molecule type" value="Genomic_DNA"/>
</dbReference>
<evidence type="ECO:0000259" key="1">
    <source>
        <dbReference type="Pfam" id="PF13399"/>
    </source>
</evidence>